<feature type="non-terminal residue" evidence="1">
    <location>
        <position position="1"/>
    </location>
</feature>
<name>A0ABQ7LES9_BRACM</name>
<keyword evidence="2" id="KW-1185">Reference proteome</keyword>
<protein>
    <submittedName>
        <fullName evidence="1">Uncharacterized protein</fullName>
    </submittedName>
</protein>
<dbReference type="EMBL" id="JADBGQ010000008">
    <property type="protein sequence ID" value="KAG5385069.1"/>
    <property type="molecule type" value="Genomic_DNA"/>
</dbReference>
<gene>
    <name evidence="1" type="primary">A09g513380.1_BraROA</name>
    <name evidence="1" type="ORF">IGI04_036539</name>
</gene>
<organism evidence="1 2">
    <name type="scientific">Brassica rapa subsp. trilocularis</name>
    <dbReference type="NCBI Taxonomy" id="1813537"/>
    <lineage>
        <taxon>Eukaryota</taxon>
        <taxon>Viridiplantae</taxon>
        <taxon>Streptophyta</taxon>
        <taxon>Embryophyta</taxon>
        <taxon>Tracheophyta</taxon>
        <taxon>Spermatophyta</taxon>
        <taxon>Magnoliopsida</taxon>
        <taxon>eudicotyledons</taxon>
        <taxon>Gunneridae</taxon>
        <taxon>Pentapetalae</taxon>
        <taxon>rosids</taxon>
        <taxon>malvids</taxon>
        <taxon>Brassicales</taxon>
        <taxon>Brassicaceae</taxon>
        <taxon>Brassiceae</taxon>
        <taxon>Brassica</taxon>
    </lineage>
</organism>
<sequence length="113" mass="12652">PNDNKVSSFLMIETENRSAMPFQIIPSPKKLVLHDSHKNLPSHNPIWKQLPLPCLEGLCLDDLCFEAMVRRSTGIAYVFLSRFIGQAIEGYDGQEDGIKFFGLSGNLTEDALD</sequence>
<comment type="caution">
    <text evidence="1">The sequence shown here is derived from an EMBL/GenBank/DDBJ whole genome shotgun (WGS) entry which is preliminary data.</text>
</comment>
<accession>A0ABQ7LES9</accession>
<dbReference type="Proteomes" id="UP000823674">
    <property type="component" value="Chromosome A09"/>
</dbReference>
<evidence type="ECO:0000313" key="1">
    <source>
        <dbReference type="EMBL" id="KAG5385069.1"/>
    </source>
</evidence>
<reference evidence="1 2" key="1">
    <citation type="submission" date="2021-03" db="EMBL/GenBank/DDBJ databases">
        <authorList>
            <person name="King G.J."/>
            <person name="Bancroft I."/>
            <person name="Baten A."/>
            <person name="Bloomfield J."/>
            <person name="Borpatragohain P."/>
            <person name="He Z."/>
            <person name="Irish N."/>
            <person name="Irwin J."/>
            <person name="Liu K."/>
            <person name="Mauleon R.P."/>
            <person name="Moore J."/>
            <person name="Morris R."/>
            <person name="Ostergaard L."/>
            <person name="Wang B."/>
            <person name="Wells R."/>
        </authorList>
    </citation>
    <scope>NUCLEOTIDE SEQUENCE [LARGE SCALE GENOMIC DNA]</scope>
    <source>
        <strain evidence="1">R-o-18</strain>
        <tissue evidence="1">Leaf</tissue>
    </source>
</reference>
<proteinExistence type="predicted"/>
<evidence type="ECO:0000313" key="2">
    <source>
        <dbReference type="Proteomes" id="UP000823674"/>
    </source>
</evidence>